<feature type="binding site" evidence="4">
    <location>
        <position position="266"/>
    </location>
    <ligand>
        <name>S-adenosyl-L-methionine</name>
        <dbReference type="ChEBI" id="CHEBI:59789"/>
    </ligand>
</feature>
<feature type="binding site" evidence="4">
    <location>
        <position position="289"/>
    </location>
    <ligand>
        <name>S-adenosyl-L-methionine</name>
        <dbReference type="ChEBI" id="CHEBI:59789"/>
    </ligand>
</feature>
<dbReference type="PANTHER" id="PTHR11061:SF30">
    <property type="entry name" value="TRNA (URACIL(54)-C(5))-METHYLTRANSFERASE"/>
    <property type="match status" value="1"/>
</dbReference>
<keyword evidence="3 4" id="KW-0949">S-adenosyl-L-methionine</keyword>
<keyword evidence="2 4" id="KW-0808">Transferase</keyword>
<feature type="active site" description="Nucleophile" evidence="4">
    <location>
        <position position="359"/>
    </location>
</feature>
<dbReference type="InterPro" id="IPR029063">
    <property type="entry name" value="SAM-dependent_MTases_sf"/>
</dbReference>
<proteinExistence type="inferred from homology"/>
<dbReference type="InterPro" id="IPR007848">
    <property type="entry name" value="Small_mtfrase_dom"/>
</dbReference>
<dbReference type="Gene3D" id="3.40.50.150">
    <property type="entry name" value="Vaccinia Virus protein VP39"/>
    <property type="match status" value="1"/>
</dbReference>
<comment type="caution">
    <text evidence="6">The sequence shown here is derived from an EMBL/GenBank/DDBJ whole genome shotgun (WGS) entry which is preliminary data.</text>
</comment>
<evidence type="ECO:0000313" key="7">
    <source>
        <dbReference type="Proteomes" id="UP000727993"/>
    </source>
</evidence>
<reference evidence="6 7" key="1">
    <citation type="submission" date="2020-10" db="EMBL/GenBank/DDBJ databases">
        <title>Connecting structure to function with the recovery of over 1000 high-quality activated sludge metagenome-assembled genomes encoding full-length rRNA genes using long-read sequencing.</title>
        <authorList>
            <person name="Singleton C.M."/>
            <person name="Petriglieri F."/>
            <person name="Kristensen J.M."/>
            <person name="Kirkegaard R.H."/>
            <person name="Michaelsen T.Y."/>
            <person name="Andersen M.H."/>
            <person name="Karst S.M."/>
            <person name="Dueholm M.S."/>
            <person name="Nielsen P.H."/>
            <person name="Albertsen M."/>
        </authorList>
    </citation>
    <scope>NUCLEOTIDE SEQUENCE [LARGE SCALE GENOMIC DNA]</scope>
    <source>
        <strain evidence="6">Lyne_18-Q3-R50-59_MAXAC.006</strain>
    </source>
</reference>
<dbReference type="Pfam" id="PF05175">
    <property type="entry name" value="MTS"/>
    <property type="match status" value="1"/>
</dbReference>
<dbReference type="PROSITE" id="PS01231">
    <property type="entry name" value="TRMA_2"/>
    <property type="match status" value="1"/>
</dbReference>
<dbReference type="Gene3D" id="2.40.50.1070">
    <property type="match status" value="1"/>
</dbReference>
<dbReference type="Proteomes" id="UP000727993">
    <property type="component" value="Unassembled WGS sequence"/>
</dbReference>
<gene>
    <name evidence="6" type="ORF">IPN02_04770</name>
</gene>
<dbReference type="SUPFAM" id="SSF53335">
    <property type="entry name" value="S-adenosyl-L-methionine-dependent methyltransferases"/>
    <property type="match status" value="1"/>
</dbReference>
<dbReference type="PROSITE" id="PS50926">
    <property type="entry name" value="TRAM"/>
    <property type="match status" value="1"/>
</dbReference>
<evidence type="ECO:0000256" key="3">
    <source>
        <dbReference type="ARBA" id="ARBA00022691"/>
    </source>
</evidence>
<dbReference type="InterPro" id="IPR002792">
    <property type="entry name" value="TRAM_dom"/>
</dbReference>
<protein>
    <submittedName>
        <fullName evidence="6">Class I SAM-dependent RNA methyltransferase</fullName>
    </submittedName>
</protein>
<feature type="domain" description="TRAM" evidence="5">
    <location>
        <begin position="1"/>
        <end position="55"/>
    </location>
</feature>
<keyword evidence="1 4" id="KW-0489">Methyltransferase</keyword>
<dbReference type="AlphaFoldDB" id="A0A936N9M1"/>
<dbReference type="InterPro" id="IPR012340">
    <property type="entry name" value="NA-bd_OB-fold"/>
</dbReference>
<dbReference type="Gene3D" id="2.40.50.140">
    <property type="entry name" value="Nucleic acid-binding proteins"/>
    <property type="match status" value="1"/>
</dbReference>
<dbReference type="EMBL" id="JADJZA010000001">
    <property type="protein sequence ID" value="MBK9296178.1"/>
    <property type="molecule type" value="Genomic_DNA"/>
</dbReference>
<evidence type="ECO:0000313" key="6">
    <source>
        <dbReference type="EMBL" id="MBK9296178.1"/>
    </source>
</evidence>
<evidence type="ECO:0000256" key="2">
    <source>
        <dbReference type="ARBA" id="ARBA00022679"/>
    </source>
</evidence>
<comment type="similarity">
    <text evidence="4">Belongs to the class I-like SAM-binding methyltransferase superfamily. RNA M5U methyltransferase family.</text>
</comment>
<dbReference type="InterPro" id="IPR010280">
    <property type="entry name" value="U5_MeTrfase_fam"/>
</dbReference>
<dbReference type="PANTHER" id="PTHR11061">
    <property type="entry name" value="RNA M5U METHYLTRANSFERASE"/>
    <property type="match status" value="1"/>
</dbReference>
<name>A0A936N9M1_9ACTN</name>
<accession>A0A936N9M1</accession>
<evidence type="ECO:0000256" key="1">
    <source>
        <dbReference type="ARBA" id="ARBA00022603"/>
    </source>
</evidence>
<dbReference type="GO" id="GO:0070041">
    <property type="term" value="F:rRNA (uridine-C5-)-methyltransferase activity"/>
    <property type="evidence" value="ECO:0007669"/>
    <property type="project" value="TreeGrafter"/>
</dbReference>
<dbReference type="SUPFAM" id="SSF50249">
    <property type="entry name" value="Nucleic acid-binding proteins"/>
    <property type="match status" value="1"/>
</dbReference>
<sequence length="401" mass="42190">MEQIELRVERPVAGGMGLARRDDGRVVLVDGGLPGELVRVTLSEEQHTTFGEVTEVLEANPERVEVAHCPHVADGCGGCDHADAQPALLRRMKAEVLADAIRRLGKIDAPEIQPGPDLPTADFRTTLRLGVTDGRAGLFELGTHELVPLSVCVVAHPLLEQIVTESDFGPATEVMARVGAATGEALVMVTPNATGVSVPIDNVRVVGLDELERNRAWIHEEVAGRRFRISAQSFFQTRRDGAEALVQLVADGLGPMSAGDRLVDAYAGVGLFGATLADRTPGLRVTAVESARSSVADAKVNLAGAAETGQARVIASTMAKWRPSKADAVVADPPRAGLGKQGVGKVEATGAGRVVLISCDAASAGRDAGLLVRRGFSLDSVTLVDLFPHTHHTESVAVFSR</sequence>
<evidence type="ECO:0000259" key="5">
    <source>
        <dbReference type="PROSITE" id="PS50926"/>
    </source>
</evidence>
<dbReference type="GO" id="GO:0070475">
    <property type="term" value="P:rRNA base methylation"/>
    <property type="evidence" value="ECO:0007669"/>
    <property type="project" value="TreeGrafter"/>
</dbReference>
<organism evidence="6 7">
    <name type="scientific">Candidatus Neomicrothrix subdominans</name>
    <dbReference type="NCBI Taxonomy" id="2954438"/>
    <lineage>
        <taxon>Bacteria</taxon>
        <taxon>Bacillati</taxon>
        <taxon>Actinomycetota</taxon>
        <taxon>Acidimicrobiia</taxon>
        <taxon>Acidimicrobiales</taxon>
        <taxon>Microthrixaceae</taxon>
        <taxon>Candidatus Neomicrothrix</taxon>
    </lineage>
</organism>
<dbReference type="InterPro" id="IPR030391">
    <property type="entry name" value="MeTrfase_TrmA_CS"/>
</dbReference>
<dbReference type="PROSITE" id="PS51687">
    <property type="entry name" value="SAM_MT_RNA_M5U"/>
    <property type="match status" value="1"/>
</dbReference>
<feature type="binding site" evidence="4">
    <location>
        <position position="332"/>
    </location>
    <ligand>
        <name>S-adenosyl-L-methionine</name>
        <dbReference type="ChEBI" id="CHEBI:59789"/>
    </ligand>
</feature>
<feature type="binding site" evidence="4">
    <location>
        <position position="236"/>
    </location>
    <ligand>
        <name>S-adenosyl-L-methionine</name>
        <dbReference type="ChEBI" id="CHEBI:59789"/>
    </ligand>
</feature>
<evidence type="ECO:0000256" key="4">
    <source>
        <dbReference type="PROSITE-ProRule" id="PRU01024"/>
    </source>
</evidence>